<evidence type="ECO:0000313" key="4">
    <source>
        <dbReference type="RefSeq" id="XP_022142738.1"/>
    </source>
</evidence>
<dbReference type="RefSeq" id="XP_022142739.1">
    <property type="nucleotide sequence ID" value="XM_022287047.1"/>
</dbReference>
<keyword evidence="3" id="KW-1185">Reference proteome</keyword>
<dbReference type="RefSeq" id="XP_022142738.1">
    <property type="nucleotide sequence ID" value="XM_022287046.1"/>
</dbReference>
<protein>
    <submittedName>
        <fullName evidence="4 5">Uncharacterized protein LOC111012783 isoform X1</fullName>
    </submittedName>
</protein>
<proteinExistence type="predicted"/>
<name>A0A6J1CMC2_MOMCH</name>
<evidence type="ECO:0000313" key="5">
    <source>
        <dbReference type="RefSeq" id="XP_022142739.1"/>
    </source>
</evidence>
<dbReference type="Proteomes" id="UP000504603">
    <property type="component" value="Unplaced"/>
</dbReference>
<dbReference type="Pfam" id="PF07460">
    <property type="entry name" value="NUMOD3"/>
    <property type="match status" value="1"/>
</dbReference>
<feature type="compositionally biased region" description="Basic and acidic residues" evidence="1">
    <location>
        <begin position="245"/>
        <end position="255"/>
    </location>
</feature>
<feature type="region of interest" description="Disordered" evidence="1">
    <location>
        <begin position="245"/>
        <end position="299"/>
    </location>
</feature>
<dbReference type="GeneID" id="111012783"/>
<gene>
    <name evidence="4 5" type="primary">LOC111012783</name>
</gene>
<feature type="domain" description="Nuclease associated modular" evidence="2">
    <location>
        <begin position="119"/>
        <end position="146"/>
    </location>
</feature>
<organism evidence="3 5">
    <name type="scientific">Momordica charantia</name>
    <name type="common">Bitter gourd</name>
    <name type="synonym">Balsam pear</name>
    <dbReference type="NCBI Taxonomy" id="3673"/>
    <lineage>
        <taxon>Eukaryota</taxon>
        <taxon>Viridiplantae</taxon>
        <taxon>Streptophyta</taxon>
        <taxon>Embryophyta</taxon>
        <taxon>Tracheophyta</taxon>
        <taxon>Spermatophyta</taxon>
        <taxon>Magnoliopsida</taxon>
        <taxon>eudicotyledons</taxon>
        <taxon>Gunneridae</taxon>
        <taxon>Pentapetalae</taxon>
        <taxon>rosids</taxon>
        <taxon>fabids</taxon>
        <taxon>Cucurbitales</taxon>
        <taxon>Cucurbitaceae</taxon>
        <taxon>Momordiceae</taxon>
        <taxon>Momordica</taxon>
    </lineage>
</organism>
<reference evidence="4 5" key="1">
    <citation type="submission" date="2025-04" db="UniProtKB">
        <authorList>
            <consortium name="RefSeq"/>
        </authorList>
    </citation>
    <scope>IDENTIFICATION</scope>
    <source>
        <strain evidence="4 5">OHB3-1</strain>
    </source>
</reference>
<evidence type="ECO:0000259" key="2">
    <source>
        <dbReference type="Pfam" id="PF07460"/>
    </source>
</evidence>
<dbReference type="KEGG" id="mcha:111012783"/>
<feature type="compositionally biased region" description="Basic and acidic residues" evidence="1">
    <location>
        <begin position="264"/>
        <end position="274"/>
    </location>
</feature>
<dbReference type="InterPro" id="IPR003611">
    <property type="entry name" value="NUMOD3"/>
</dbReference>
<dbReference type="AlphaFoldDB" id="A0A6J1CMC2"/>
<feature type="compositionally biased region" description="Basic residues" evidence="1">
    <location>
        <begin position="275"/>
        <end position="293"/>
    </location>
</feature>
<dbReference type="PANTHER" id="PTHR34199:SF1">
    <property type="entry name" value="HISTONE-LYSINE N-METHYLTRANSFERASE, H3 LYSINE-79 SPECIFIC-LIKE PROTEIN"/>
    <property type="match status" value="1"/>
</dbReference>
<evidence type="ECO:0000256" key="1">
    <source>
        <dbReference type="SAM" id="MobiDB-lite"/>
    </source>
</evidence>
<dbReference type="GO" id="GO:0003677">
    <property type="term" value="F:DNA binding"/>
    <property type="evidence" value="ECO:0007669"/>
    <property type="project" value="InterPro"/>
</dbReference>
<dbReference type="PANTHER" id="PTHR34199">
    <property type="entry name" value="NUMOD3 MOTIF FAMILY PROTEIN, EXPRESSED"/>
    <property type="match status" value="1"/>
</dbReference>
<evidence type="ECO:0000313" key="3">
    <source>
        <dbReference type="Proteomes" id="UP000504603"/>
    </source>
</evidence>
<sequence>MSLSGATPSINLARNSVLWKIFCYPVAINLPSNVVPVNHQISVIKHDSSVSPISILNRTSHSLPLLFMADEGRNSNFGWCYKSKCSLDSLEKRVYYREISDDDCPQNLGKENDKESQRRRRIGLANKGNVPWNKGKKHNMETRERIKQRTIEALRDPKVRRKMSEYPRTHSDQVKVKISSSLRRVWGKRLMKKRLNETFFLSWRESIAVAAKKGGKEAEELDWDSYQKIKQEMLRQKLQRAAEKANLKETRAENAKKRKVERRIRKEEKGDGNGKLKRMKMCSKGRNGRKRKAKEGEDIQREMKKLTAIERSRLKQRLKRIRKKISINGAVAARGSIASVIPQNTSWEKLDLDLIKKGQMRKGVSLAEQIQVAKSRKAESIACKVLLASTSTYQCTGRAEK</sequence>
<accession>A0A6J1CMC2</accession>
<dbReference type="OrthoDB" id="6013at2759"/>